<gene>
    <name evidence="1" type="ORF">A3C58_02365</name>
</gene>
<organism evidence="1 2">
    <name type="scientific">Candidatus Staskawiczbacteria bacterium RIFCSPHIGHO2_02_FULL_34_10</name>
    <dbReference type="NCBI Taxonomy" id="1802205"/>
    <lineage>
        <taxon>Bacteria</taxon>
        <taxon>Candidatus Staskawicziibacteriota</taxon>
    </lineage>
</organism>
<dbReference type="Pfam" id="PF02575">
    <property type="entry name" value="YbaB_DNA_bd"/>
    <property type="match status" value="1"/>
</dbReference>
<proteinExistence type="predicted"/>
<dbReference type="GO" id="GO:0003677">
    <property type="term" value="F:DNA binding"/>
    <property type="evidence" value="ECO:0007669"/>
    <property type="project" value="InterPro"/>
</dbReference>
<dbReference type="EMBL" id="MHOR01000014">
    <property type="protein sequence ID" value="OGZ67155.1"/>
    <property type="molecule type" value="Genomic_DNA"/>
</dbReference>
<dbReference type="InterPro" id="IPR036894">
    <property type="entry name" value="YbaB-like_sf"/>
</dbReference>
<dbReference type="Proteomes" id="UP000178380">
    <property type="component" value="Unassembled WGS sequence"/>
</dbReference>
<accession>A0A1G2HXE7</accession>
<sequence length="84" mass="9929">MFEKLKDLHKLKQMQDSFKKEKLTFEDRGVLVTMNGNFEVEEIKLSKELSVEEQQEVLKYCLNKVREDIQKTLAQKMMASGINF</sequence>
<dbReference type="Gene3D" id="3.30.1310.10">
    <property type="entry name" value="Nucleoid-associated protein YbaB-like domain"/>
    <property type="match status" value="1"/>
</dbReference>
<comment type="caution">
    <text evidence="1">The sequence shown here is derived from an EMBL/GenBank/DDBJ whole genome shotgun (WGS) entry which is preliminary data.</text>
</comment>
<evidence type="ECO:0000313" key="2">
    <source>
        <dbReference type="Proteomes" id="UP000178380"/>
    </source>
</evidence>
<dbReference type="SUPFAM" id="SSF82607">
    <property type="entry name" value="YbaB-like"/>
    <property type="match status" value="1"/>
</dbReference>
<name>A0A1G2HXE7_9BACT</name>
<dbReference type="InterPro" id="IPR004401">
    <property type="entry name" value="YbaB/EbfC"/>
</dbReference>
<protein>
    <recommendedName>
        <fullName evidence="3">Nucleoid-associated protein, YbaB/EbfC family</fullName>
    </recommendedName>
</protein>
<dbReference type="AlphaFoldDB" id="A0A1G2HXE7"/>
<evidence type="ECO:0008006" key="3">
    <source>
        <dbReference type="Google" id="ProtNLM"/>
    </source>
</evidence>
<reference evidence="1 2" key="1">
    <citation type="journal article" date="2016" name="Nat. Commun.">
        <title>Thousands of microbial genomes shed light on interconnected biogeochemical processes in an aquifer system.</title>
        <authorList>
            <person name="Anantharaman K."/>
            <person name="Brown C.T."/>
            <person name="Hug L.A."/>
            <person name="Sharon I."/>
            <person name="Castelle C.J."/>
            <person name="Probst A.J."/>
            <person name="Thomas B.C."/>
            <person name="Singh A."/>
            <person name="Wilkins M.J."/>
            <person name="Karaoz U."/>
            <person name="Brodie E.L."/>
            <person name="Williams K.H."/>
            <person name="Hubbard S.S."/>
            <person name="Banfield J.F."/>
        </authorList>
    </citation>
    <scope>NUCLEOTIDE SEQUENCE [LARGE SCALE GENOMIC DNA]</scope>
</reference>
<evidence type="ECO:0000313" key="1">
    <source>
        <dbReference type="EMBL" id="OGZ67155.1"/>
    </source>
</evidence>
<dbReference type="STRING" id="1802205.A3C58_02365"/>